<keyword evidence="5" id="KW-0460">Magnesium</keyword>
<dbReference type="SUPFAM" id="SSF161093">
    <property type="entry name" value="MgtE membrane domain-like"/>
    <property type="match status" value="1"/>
</dbReference>
<name>A0A1I1CZD4_NATHA</name>
<keyword evidence="8 9" id="KW-0472">Membrane</keyword>
<keyword evidence="3" id="KW-0813">Transport</keyword>
<dbReference type="InterPro" id="IPR036739">
    <property type="entry name" value="SLC41_membr_dom_sf"/>
</dbReference>
<feature type="transmembrane region" description="Helical" evidence="9">
    <location>
        <begin position="173"/>
        <end position="194"/>
    </location>
</feature>
<dbReference type="Proteomes" id="UP000199161">
    <property type="component" value="Unassembled WGS sequence"/>
</dbReference>
<protein>
    <submittedName>
        <fullName evidence="11">MgtE-like transporter</fullName>
    </submittedName>
</protein>
<accession>A0A1I1CZD4</accession>
<dbReference type="AlphaFoldDB" id="A0A1I1CZD4"/>
<evidence type="ECO:0000313" key="12">
    <source>
        <dbReference type="Proteomes" id="UP000199161"/>
    </source>
</evidence>
<dbReference type="EMBL" id="FOKW01000001">
    <property type="protein sequence ID" value="SFB68021.1"/>
    <property type="molecule type" value="Genomic_DNA"/>
</dbReference>
<reference evidence="12" key="1">
    <citation type="submission" date="2016-10" db="EMBL/GenBank/DDBJ databases">
        <authorList>
            <person name="Varghese N."/>
            <person name="Submissions S."/>
        </authorList>
    </citation>
    <scope>NUCLEOTIDE SEQUENCE [LARGE SCALE GENOMIC DNA]</scope>
    <source>
        <strain evidence="12">DSM 13078</strain>
    </source>
</reference>
<comment type="similarity">
    <text evidence="2">Belongs to the SLC41A transporter family.</text>
</comment>
<evidence type="ECO:0000256" key="9">
    <source>
        <dbReference type="SAM" id="Phobius"/>
    </source>
</evidence>
<dbReference type="GO" id="GO:0016020">
    <property type="term" value="C:membrane"/>
    <property type="evidence" value="ECO:0007669"/>
    <property type="project" value="UniProtKB-SubCell"/>
</dbReference>
<evidence type="ECO:0000259" key="10">
    <source>
        <dbReference type="Pfam" id="PF01769"/>
    </source>
</evidence>
<sequence length="196" mass="20547">MVSQPQSGQGSLGTWDWTSIVGNMFPLLVALSIIVLWAGITLEGAEEMLEEYAILAVMVPTMIDMGGNLGAILSSRLSTRFHLGTTELDPTDRVLWANVGAILALAATIFTALAFGAYALGVLVGSPLPLSTLLTISLLSGMSVAVIAIVFSFAATYGSYRFGIDPDDTTIPIVTNVVDVFGMLIFIGVSGLVLGF</sequence>
<keyword evidence="7" id="KW-0406">Ion transport</keyword>
<dbReference type="OrthoDB" id="203810at2157"/>
<dbReference type="Pfam" id="PF01769">
    <property type="entry name" value="MgtE"/>
    <property type="match status" value="1"/>
</dbReference>
<keyword evidence="12" id="KW-1185">Reference proteome</keyword>
<dbReference type="PANTHER" id="PTHR16228:SF7">
    <property type="entry name" value="SLC41A_MGTE INTEGRAL MEMBRANE DOMAIN-CONTAINING PROTEIN"/>
    <property type="match status" value="1"/>
</dbReference>
<dbReference type="Gene3D" id="1.10.357.20">
    <property type="entry name" value="SLC41 divalent cation transporters, integral membrane domain"/>
    <property type="match status" value="1"/>
</dbReference>
<evidence type="ECO:0000256" key="7">
    <source>
        <dbReference type="ARBA" id="ARBA00023065"/>
    </source>
</evidence>
<keyword evidence="4 9" id="KW-0812">Transmembrane</keyword>
<dbReference type="GO" id="GO:0008324">
    <property type="term" value="F:monoatomic cation transmembrane transporter activity"/>
    <property type="evidence" value="ECO:0007669"/>
    <property type="project" value="InterPro"/>
</dbReference>
<evidence type="ECO:0000256" key="6">
    <source>
        <dbReference type="ARBA" id="ARBA00022989"/>
    </source>
</evidence>
<evidence type="ECO:0000256" key="4">
    <source>
        <dbReference type="ARBA" id="ARBA00022692"/>
    </source>
</evidence>
<evidence type="ECO:0000256" key="5">
    <source>
        <dbReference type="ARBA" id="ARBA00022842"/>
    </source>
</evidence>
<keyword evidence="6 9" id="KW-1133">Transmembrane helix</keyword>
<evidence type="ECO:0000256" key="8">
    <source>
        <dbReference type="ARBA" id="ARBA00023136"/>
    </source>
</evidence>
<feature type="transmembrane region" description="Helical" evidence="9">
    <location>
        <begin position="52"/>
        <end position="74"/>
    </location>
</feature>
<feature type="transmembrane region" description="Helical" evidence="9">
    <location>
        <begin position="20"/>
        <end position="40"/>
    </location>
</feature>
<evidence type="ECO:0000256" key="1">
    <source>
        <dbReference type="ARBA" id="ARBA00004141"/>
    </source>
</evidence>
<feature type="domain" description="SLC41A/MgtE integral membrane" evidence="10">
    <location>
        <begin position="59"/>
        <end position="189"/>
    </location>
</feature>
<dbReference type="InterPro" id="IPR006667">
    <property type="entry name" value="SLC41_membr_dom"/>
</dbReference>
<comment type="subcellular location">
    <subcellularLocation>
        <location evidence="1">Membrane</location>
        <topology evidence="1">Multi-pass membrane protein</topology>
    </subcellularLocation>
</comment>
<feature type="transmembrane region" description="Helical" evidence="9">
    <location>
        <begin position="94"/>
        <end position="120"/>
    </location>
</feature>
<proteinExistence type="inferred from homology"/>
<evidence type="ECO:0000256" key="3">
    <source>
        <dbReference type="ARBA" id="ARBA00022448"/>
    </source>
</evidence>
<evidence type="ECO:0000256" key="2">
    <source>
        <dbReference type="ARBA" id="ARBA00009749"/>
    </source>
</evidence>
<dbReference type="RefSeq" id="WP_089784423.1">
    <property type="nucleotide sequence ID" value="NZ_FOKW01000001.1"/>
</dbReference>
<gene>
    <name evidence="11" type="ORF">SAMN05444422_101103</name>
</gene>
<feature type="transmembrane region" description="Helical" evidence="9">
    <location>
        <begin position="132"/>
        <end position="153"/>
    </location>
</feature>
<dbReference type="InterPro" id="IPR045349">
    <property type="entry name" value="SLC41A1-3"/>
</dbReference>
<dbReference type="PANTHER" id="PTHR16228">
    <property type="entry name" value="DIVALENT CATION TRANSPORTER SOLUTE CARRIER FAMILY 41"/>
    <property type="match status" value="1"/>
</dbReference>
<organism evidence="11 12">
    <name type="scientific">Natronobacterium haloterrestre</name>
    <name type="common">Halobiforma haloterrestris</name>
    <dbReference type="NCBI Taxonomy" id="148448"/>
    <lineage>
        <taxon>Archaea</taxon>
        <taxon>Methanobacteriati</taxon>
        <taxon>Methanobacteriota</taxon>
        <taxon>Stenosarchaea group</taxon>
        <taxon>Halobacteria</taxon>
        <taxon>Halobacteriales</taxon>
        <taxon>Natrialbaceae</taxon>
        <taxon>Natronobacterium</taxon>
    </lineage>
</organism>
<evidence type="ECO:0000313" key="11">
    <source>
        <dbReference type="EMBL" id="SFB68021.1"/>
    </source>
</evidence>